<proteinExistence type="predicted"/>
<gene>
    <name evidence="2" type="ORF">chiPu_0023064</name>
</gene>
<dbReference type="EMBL" id="BEZZ01014841">
    <property type="protein sequence ID" value="GCC39384.1"/>
    <property type="molecule type" value="Genomic_DNA"/>
</dbReference>
<evidence type="ECO:0000313" key="3">
    <source>
        <dbReference type="Proteomes" id="UP000287033"/>
    </source>
</evidence>
<dbReference type="Proteomes" id="UP000287033">
    <property type="component" value="Unassembled WGS sequence"/>
</dbReference>
<name>A0A401T9U0_CHIPU</name>
<feature type="region of interest" description="Disordered" evidence="1">
    <location>
        <begin position="1"/>
        <end position="28"/>
    </location>
</feature>
<dbReference type="AlphaFoldDB" id="A0A401T9U0"/>
<sequence length="100" mass="10703">MAAEQKRLPPAVTPDSTAGASVSAGAEKDSNKKVVFVFDRRLGDSLEKCLDLSSWNTFAEFKSAVCRVRSEGRRGEVHSGAVAQGAEERWGKTTSGDGEE</sequence>
<comment type="caution">
    <text evidence="2">The sequence shown here is derived from an EMBL/GenBank/DDBJ whole genome shotgun (WGS) entry which is preliminary data.</text>
</comment>
<keyword evidence="3" id="KW-1185">Reference proteome</keyword>
<evidence type="ECO:0000313" key="2">
    <source>
        <dbReference type="EMBL" id="GCC39384.1"/>
    </source>
</evidence>
<evidence type="ECO:0000256" key="1">
    <source>
        <dbReference type="SAM" id="MobiDB-lite"/>
    </source>
</evidence>
<protein>
    <submittedName>
        <fullName evidence="2">Uncharacterized protein</fullName>
    </submittedName>
</protein>
<feature type="region of interest" description="Disordered" evidence="1">
    <location>
        <begin position="73"/>
        <end position="100"/>
    </location>
</feature>
<reference evidence="2 3" key="1">
    <citation type="journal article" date="2018" name="Nat. Ecol. Evol.">
        <title>Shark genomes provide insights into elasmobranch evolution and the origin of vertebrates.</title>
        <authorList>
            <person name="Hara Y"/>
            <person name="Yamaguchi K"/>
            <person name="Onimaru K"/>
            <person name="Kadota M"/>
            <person name="Koyanagi M"/>
            <person name="Keeley SD"/>
            <person name="Tatsumi K"/>
            <person name="Tanaka K"/>
            <person name="Motone F"/>
            <person name="Kageyama Y"/>
            <person name="Nozu R"/>
            <person name="Adachi N"/>
            <person name="Nishimura O"/>
            <person name="Nakagawa R"/>
            <person name="Tanegashima C"/>
            <person name="Kiyatake I"/>
            <person name="Matsumoto R"/>
            <person name="Murakumo K"/>
            <person name="Nishida K"/>
            <person name="Terakita A"/>
            <person name="Kuratani S"/>
            <person name="Sato K"/>
            <person name="Hyodo S Kuraku.S."/>
        </authorList>
    </citation>
    <scope>NUCLEOTIDE SEQUENCE [LARGE SCALE GENOMIC DNA]</scope>
</reference>
<organism evidence="2 3">
    <name type="scientific">Chiloscyllium punctatum</name>
    <name type="common">Brownbanded bambooshark</name>
    <name type="synonym">Hemiscyllium punctatum</name>
    <dbReference type="NCBI Taxonomy" id="137246"/>
    <lineage>
        <taxon>Eukaryota</taxon>
        <taxon>Metazoa</taxon>
        <taxon>Chordata</taxon>
        <taxon>Craniata</taxon>
        <taxon>Vertebrata</taxon>
        <taxon>Chondrichthyes</taxon>
        <taxon>Elasmobranchii</taxon>
        <taxon>Galeomorphii</taxon>
        <taxon>Galeoidea</taxon>
        <taxon>Orectolobiformes</taxon>
        <taxon>Hemiscylliidae</taxon>
        <taxon>Chiloscyllium</taxon>
    </lineage>
</organism>
<accession>A0A401T9U0</accession>